<keyword evidence="1" id="KW-0732">Signal</keyword>
<dbReference type="Proteomes" id="UP001306592">
    <property type="component" value="Unassembled WGS sequence"/>
</dbReference>
<name>A0ABU8DLN5_ERWAP</name>
<evidence type="ECO:0000256" key="1">
    <source>
        <dbReference type="SAM" id="SignalP"/>
    </source>
</evidence>
<keyword evidence="3" id="KW-1185">Reference proteome</keyword>
<evidence type="ECO:0000313" key="3">
    <source>
        <dbReference type="Proteomes" id="UP001306592"/>
    </source>
</evidence>
<feature type="signal peptide" evidence="1">
    <location>
        <begin position="1"/>
        <end position="16"/>
    </location>
</feature>
<dbReference type="RefSeq" id="WP_336204078.1">
    <property type="nucleotide sequence ID" value="NZ_JBANEI010000027.1"/>
</dbReference>
<reference evidence="2 3" key="1">
    <citation type="submission" date="2024-02" db="EMBL/GenBank/DDBJ databases">
        <title>First report Erwinia aphidicola in onion in Chile.</title>
        <authorList>
            <person name="Valenzuela M."/>
            <person name="Pena M."/>
            <person name="Dutta B."/>
        </authorList>
    </citation>
    <scope>NUCLEOTIDE SEQUENCE [LARGE SCALE GENOMIC DNA]</scope>
    <source>
        <strain evidence="2 3">QCJ3A</strain>
    </source>
</reference>
<protein>
    <recommendedName>
        <fullName evidence="4">Lipoprotein</fullName>
    </recommendedName>
</protein>
<dbReference type="PROSITE" id="PS51257">
    <property type="entry name" value="PROKAR_LIPOPROTEIN"/>
    <property type="match status" value="1"/>
</dbReference>
<evidence type="ECO:0008006" key="4">
    <source>
        <dbReference type="Google" id="ProtNLM"/>
    </source>
</evidence>
<dbReference type="EMBL" id="JBANEI010000027">
    <property type="protein sequence ID" value="MEI2684417.1"/>
    <property type="molecule type" value="Genomic_DNA"/>
</dbReference>
<evidence type="ECO:0000313" key="2">
    <source>
        <dbReference type="EMBL" id="MEI2684417.1"/>
    </source>
</evidence>
<gene>
    <name evidence="2" type="ORF">V8N49_22595</name>
</gene>
<proteinExistence type="predicted"/>
<organism evidence="2 3">
    <name type="scientific">Erwinia aphidicola</name>
    <dbReference type="NCBI Taxonomy" id="68334"/>
    <lineage>
        <taxon>Bacteria</taxon>
        <taxon>Pseudomonadati</taxon>
        <taxon>Pseudomonadota</taxon>
        <taxon>Gammaproteobacteria</taxon>
        <taxon>Enterobacterales</taxon>
        <taxon>Erwiniaceae</taxon>
        <taxon>Erwinia</taxon>
    </lineage>
</organism>
<sequence length="137" mass="15373">MLLRAAPLLTVFFLAACSTTPVKNNATKQNPSPAVKYEKNNSRIVPVNPVASSNNQCVDYFNFLRQAGNDKYQKYSREYILIGDGYTFLNTNKNIMNSDAKRVYSNALDMKLNTLCSEVNYTGFQVIQQKINALSSV</sequence>
<comment type="caution">
    <text evidence="2">The sequence shown here is derived from an EMBL/GenBank/DDBJ whole genome shotgun (WGS) entry which is preliminary data.</text>
</comment>
<accession>A0ABU8DLN5</accession>
<feature type="chain" id="PRO_5047063480" description="Lipoprotein" evidence="1">
    <location>
        <begin position="17"/>
        <end position="137"/>
    </location>
</feature>